<organism evidence="1">
    <name type="scientific">Timema cristinae</name>
    <name type="common">Walking stick</name>
    <dbReference type="NCBI Taxonomy" id="61476"/>
    <lineage>
        <taxon>Eukaryota</taxon>
        <taxon>Metazoa</taxon>
        <taxon>Ecdysozoa</taxon>
        <taxon>Arthropoda</taxon>
        <taxon>Hexapoda</taxon>
        <taxon>Insecta</taxon>
        <taxon>Pterygota</taxon>
        <taxon>Neoptera</taxon>
        <taxon>Polyneoptera</taxon>
        <taxon>Phasmatodea</taxon>
        <taxon>Timematodea</taxon>
        <taxon>Timematoidea</taxon>
        <taxon>Timematidae</taxon>
        <taxon>Timema</taxon>
    </lineage>
</organism>
<sequence>MPSKRRKVVSSAKPQGSLSQVISAVNAAGVGPVLIRDTVSQAAGNDTTIQLAYQEQLRAAVQESLAQNTDYSSTRFPNTAKYFTK</sequence>
<protein>
    <submittedName>
        <fullName evidence="1">Uncharacterized protein</fullName>
    </submittedName>
</protein>
<name>A0A7R9GVG8_TIMCR</name>
<reference evidence="1" key="1">
    <citation type="submission" date="2020-11" db="EMBL/GenBank/DDBJ databases">
        <authorList>
            <person name="Tran Van P."/>
        </authorList>
    </citation>
    <scope>NUCLEOTIDE SEQUENCE</scope>
</reference>
<proteinExistence type="predicted"/>
<evidence type="ECO:0000313" key="1">
    <source>
        <dbReference type="EMBL" id="CAD7399325.1"/>
    </source>
</evidence>
<dbReference type="AlphaFoldDB" id="A0A7R9GVG8"/>
<accession>A0A7R9GVG8</accession>
<gene>
    <name evidence="1" type="ORF">TCEB3V08_LOCUS4962</name>
</gene>
<dbReference type="EMBL" id="OC317840">
    <property type="protein sequence ID" value="CAD7399325.1"/>
    <property type="molecule type" value="Genomic_DNA"/>
</dbReference>